<gene>
    <name evidence="1" type="ORF">UFOVP317_25</name>
</gene>
<name>A0A6J5LS54_9CAUD</name>
<dbReference type="EMBL" id="LR796339">
    <property type="protein sequence ID" value="CAB4137295.1"/>
    <property type="molecule type" value="Genomic_DNA"/>
</dbReference>
<accession>A0A6J5LS54</accession>
<sequence>MERIELTHPDYEGKAHVLPEQLPDWLAAGWVEVKSAKKATVKGDKE</sequence>
<organism evidence="1">
    <name type="scientific">uncultured Caudovirales phage</name>
    <dbReference type="NCBI Taxonomy" id="2100421"/>
    <lineage>
        <taxon>Viruses</taxon>
        <taxon>Duplodnaviria</taxon>
        <taxon>Heunggongvirae</taxon>
        <taxon>Uroviricota</taxon>
        <taxon>Caudoviricetes</taxon>
        <taxon>Peduoviridae</taxon>
        <taxon>Maltschvirus</taxon>
        <taxon>Maltschvirus maltsch</taxon>
    </lineage>
</organism>
<evidence type="ECO:0000313" key="1">
    <source>
        <dbReference type="EMBL" id="CAB4137295.1"/>
    </source>
</evidence>
<protein>
    <submittedName>
        <fullName evidence="1">Uncharacterized protein</fullName>
    </submittedName>
</protein>
<reference evidence="1" key="1">
    <citation type="submission" date="2020-04" db="EMBL/GenBank/DDBJ databases">
        <authorList>
            <person name="Chiriac C."/>
            <person name="Salcher M."/>
            <person name="Ghai R."/>
            <person name="Kavagutti S V."/>
        </authorList>
    </citation>
    <scope>NUCLEOTIDE SEQUENCE</scope>
</reference>
<proteinExistence type="predicted"/>